<dbReference type="HOGENOM" id="CLU_147331_1_1_9"/>
<dbReference type="Proteomes" id="UP000029507">
    <property type="component" value="Chromosome"/>
</dbReference>
<feature type="transmembrane region" description="Helical" evidence="6">
    <location>
        <begin position="12"/>
        <end position="29"/>
    </location>
</feature>
<dbReference type="Pfam" id="PF03899">
    <property type="entry name" value="ATP-synt_I"/>
    <property type="match status" value="1"/>
</dbReference>
<organism evidence="7 8">
    <name type="scientific">Paenibacillus stellifer</name>
    <dbReference type="NCBI Taxonomy" id="169760"/>
    <lineage>
        <taxon>Bacteria</taxon>
        <taxon>Bacillati</taxon>
        <taxon>Bacillota</taxon>
        <taxon>Bacilli</taxon>
        <taxon>Bacillales</taxon>
        <taxon>Paenibacillaceae</taxon>
        <taxon>Paenibacillus</taxon>
    </lineage>
</organism>
<comment type="subcellular location">
    <subcellularLocation>
        <location evidence="1">Cell membrane</location>
        <topology evidence="1">Multi-pass membrane protein</topology>
    </subcellularLocation>
</comment>
<accession>A0A089M0N6</accession>
<gene>
    <name evidence="7" type="ORF">PSTEL_25235</name>
</gene>
<keyword evidence="5 6" id="KW-0472">Membrane</keyword>
<dbReference type="InterPro" id="IPR005598">
    <property type="entry name" value="ATP_synth_I"/>
</dbReference>
<protein>
    <submittedName>
        <fullName evidence="7">ATP synthase I</fullName>
    </submittedName>
</protein>
<keyword evidence="4 6" id="KW-1133">Transmembrane helix</keyword>
<feature type="transmembrane region" description="Helical" evidence="6">
    <location>
        <begin position="35"/>
        <end position="55"/>
    </location>
</feature>
<name>A0A089M0N6_9BACL</name>
<proteinExistence type="predicted"/>
<sequence>MNDTSKLNKLMFMTIMGIIAVCFIIAEIMPHRRTVFHGIVLGASVSCLNVLYMAYKVRKITNAAAGGSKKGATLGFGVRVATSILAIVLALEYPHYFNELAVCASLVAGQFMLFIVGFIMVLNED</sequence>
<dbReference type="STRING" id="169760.PSTEL_25235"/>
<evidence type="ECO:0000256" key="5">
    <source>
        <dbReference type="ARBA" id="ARBA00023136"/>
    </source>
</evidence>
<keyword evidence="3 6" id="KW-0812">Transmembrane</keyword>
<reference evidence="7 8" key="1">
    <citation type="submission" date="2014-08" db="EMBL/GenBank/DDBJ databases">
        <title>Comparative genomics of the Paenibacillus odorifer group.</title>
        <authorList>
            <person name="den Bakker H.C."/>
            <person name="Tsai Y.-C."/>
            <person name="Martin N."/>
            <person name="Korlach J."/>
            <person name="Wiedmann M."/>
        </authorList>
    </citation>
    <scope>NUCLEOTIDE SEQUENCE [LARGE SCALE GENOMIC DNA]</scope>
    <source>
        <strain evidence="7 8">DSM 14472</strain>
    </source>
</reference>
<dbReference type="AlphaFoldDB" id="A0A089M0N6"/>
<evidence type="ECO:0000256" key="3">
    <source>
        <dbReference type="ARBA" id="ARBA00022692"/>
    </source>
</evidence>
<evidence type="ECO:0000313" key="7">
    <source>
        <dbReference type="EMBL" id="AIQ65925.1"/>
    </source>
</evidence>
<feature type="transmembrane region" description="Helical" evidence="6">
    <location>
        <begin position="99"/>
        <end position="122"/>
    </location>
</feature>
<dbReference type="RefSeq" id="WP_038699357.1">
    <property type="nucleotide sequence ID" value="NZ_CP009286.1"/>
</dbReference>
<evidence type="ECO:0000256" key="2">
    <source>
        <dbReference type="ARBA" id="ARBA00022475"/>
    </source>
</evidence>
<evidence type="ECO:0000256" key="1">
    <source>
        <dbReference type="ARBA" id="ARBA00004651"/>
    </source>
</evidence>
<dbReference type="KEGG" id="pste:PSTEL_25235"/>
<dbReference type="EMBL" id="CP009286">
    <property type="protein sequence ID" value="AIQ65925.1"/>
    <property type="molecule type" value="Genomic_DNA"/>
</dbReference>
<feature type="transmembrane region" description="Helical" evidence="6">
    <location>
        <begin position="76"/>
        <end position="93"/>
    </location>
</feature>
<dbReference type="GO" id="GO:0005886">
    <property type="term" value="C:plasma membrane"/>
    <property type="evidence" value="ECO:0007669"/>
    <property type="project" value="UniProtKB-SubCell"/>
</dbReference>
<evidence type="ECO:0000256" key="6">
    <source>
        <dbReference type="SAM" id="Phobius"/>
    </source>
</evidence>
<keyword evidence="2" id="KW-1003">Cell membrane</keyword>
<evidence type="ECO:0000256" key="4">
    <source>
        <dbReference type="ARBA" id="ARBA00022989"/>
    </source>
</evidence>
<evidence type="ECO:0000313" key="8">
    <source>
        <dbReference type="Proteomes" id="UP000029507"/>
    </source>
</evidence>
<dbReference type="OrthoDB" id="2678639at2"/>
<keyword evidence="8" id="KW-1185">Reference proteome</keyword>